<reference evidence="1 2" key="1">
    <citation type="submission" date="2015-06" db="EMBL/GenBank/DDBJ databases">
        <title>Draft Whole-Genome Sequence of the Entomopathogenic Bacterium Xenorhabdus khoisanae.</title>
        <authorList>
            <person name="Naidoo S."/>
            <person name="Featherston J."/>
            <person name="Gray V.M."/>
        </authorList>
    </citation>
    <scope>NUCLEOTIDE SEQUENCE [LARGE SCALE GENOMIC DNA]</scope>
    <source>
        <strain evidence="1 2">MCB</strain>
    </source>
</reference>
<name>A0A0J5FQR6_9GAMM</name>
<dbReference type="Pfam" id="PF13646">
    <property type="entry name" value="HEAT_2"/>
    <property type="match status" value="1"/>
</dbReference>
<keyword evidence="2" id="KW-1185">Reference proteome</keyword>
<evidence type="ECO:0008006" key="3">
    <source>
        <dbReference type="Google" id="ProtNLM"/>
    </source>
</evidence>
<dbReference type="OrthoDB" id="6534366at2"/>
<evidence type="ECO:0000313" key="2">
    <source>
        <dbReference type="Proteomes" id="UP000036277"/>
    </source>
</evidence>
<dbReference type="EMBL" id="LFCV01000107">
    <property type="protein sequence ID" value="KMJ44297.1"/>
    <property type="molecule type" value="Genomic_DNA"/>
</dbReference>
<dbReference type="RefSeq" id="WP_047964211.1">
    <property type="nucleotide sequence ID" value="NZ_CAWMBG010000107.1"/>
</dbReference>
<accession>A0A0J5FQR6</accession>
<dbReference type="SUPFAM" id="SSF48371">
    <property type="entry name" value="ARM repeat"/>
    <property type="match status" value="1"/>
</dbReference>
<dbReference type="InterPro" id="IPR016024">
    <property type="entry name" value="ARM-type_fold"/>
</dbReference>
<organism evidence="1 2">
    <name type="scientific">Xenorhabdus khoisanae</name>
    <dbReference type="NCBI Taxonomy" id="880157"/>
    <lineage>
        <taxon>Bacteria</taxon>
        <taxon>Pseudomonadati</taxon>
        <taxon>Pseudomonadota</taxon>
        <taxon>Gammaproteobacteria</taxon>
        <taxon>Enterobacterales</taxon>
        <taxon>Morganellaceae</taxon>
        <taxon>Xenorhabdus</taxon>
    </lineage>
</organism>
<dbReference type="PATRIC" id="fig|880157.4.peg.3241"/>
<proteinExistence type="predicted"/>
<sequence>MASEYFLLRQIGQILVMSRFTGYKWDKVDEEDTIAWLKQLTRHHNGQIRQRAVLCLGIMREISALPEFIERANDWAEPIRRAARQCIRKFLLPEQAGNLVKMLPEFWSLLDCQRDQHKKLVDEVLEFLAKPENRRALLNGLRSTDKSVARCSLHILCERELFSPMEIVACAIEHTDPMVRLRAVQYQLSKSDFTDMAVFRCFLNDPFVPIKQSTLQYIIDYYLDIPQSTLVFLLFDGNALVRQRTVKLLAVRNIDPTNIYLEALQSTKATVSKKRIALLGLDELGHPDVVKWANCCLDRHHPGIYMGALQVLMKHRGDTVRNILLEAFTHPSVKVGKLALKLRDKHKVLLTLTDVQRCMDEMQSIKGSRLCFSLARRLNKWDWLIFILSNVKQDNGQLSNEFLEYWINQFNCSGVAPSEKQKARLLLLWDEISHFINWSHREMECFLS</sequence>
<dbReference type="Proteomes" id="UP000036277">
    <property type="component" value="Unassembled WGS sequence"/>
</dbReference>
<dbReference type="STRING" id="880157.AB204_15195"/>
<comment type="caution">
    <text evidence="1">The sequence shown here is derived from an EMBL/GenBank/DDBJ whole genome shotgun (WGS) entry which is preliminary data.</text>
</comment>
<gene>
    <name evidence="1" type="ORF">AB204_15195</name>
</gene>
<dbReference type="AlphaFoldDB" id="A0A0J5FQR6"/>
<dbReference type="InterPro" id="IPR011989">
    <property type="entry name" value="ARM-like"/>
</dbReference>
<protein>
    <recommendedName>
        <fullName evidence="3">PBS lyase</fullName>
    </recommendedName>
</protein>
<dbReference type="Gene3D" id="1.25.10.10">
    <property type="entry name" value="Leucine-rich Repeat Variant"/>
    <property type="match status" value="1"/>
</dbReference>
<evidence type="ECO:0000313" key="1">
    <source>
        <dbReference type="EMBL" id="KMJ44297.1"/>
    </source>
</evidence>